<evidence type="ECO:0000256" key="2">
    <source>
        <dbReference type="ARBA" id="ARBA00022692"/>
    </source>
</evidence>
<evidence type="ECO:0000256" key="5">
    <source>
        <dbReference type="SAM" id="Phobius"/>
    </source>
</evidence>
<feature type="transmembrane region" description="Helical" evidence="5">
    <location>
        <begin position="150"/>
        <end position="173"/>
    </location>
</feature>
<dbReference type="Proteomes" id="UP000035680">
    <property type="component" value="Unassembled WGS sequence"/>
</dbReference>
<evidence type="ECO:0000313" key="8">
    <source>
        <dbReference type="WBParaSite" id="SVE_0652900.1"/>
    </source>
</evidence>
<proteinExistence type="predicted"/>
<accession>A0A0K0FCG4</accession>
<dbReference type="SUPFAM" id="SSF81321">
    <property type="entry name" value="Family A G protein-coupled receptor-like"/>
    <property type="match status" value="1"/>
</dbReference>
<feature type="transmembrane region" description="Helical" evidence="5">
    <location>
        <begin position="258"/>
        <end position="276"/>
    </location>
</feature>
<comment type="subcellular location">
    <subcellularLocation>
        <location evidence="1">Membrane</location>
    </subcellularLocation>
</comment>
<organism evidence="7 8">
    <name type="scientific">Strongyloides venezuelensis</name>
    <name type="common">Threadworm</name>
    <dbReference type="NCBI Taxonomy" id="75913"/>
    <lineage>
        <taxon>Eukaryota</taxon>
        <taxon>Metazoa</taxon>
        <taxon>Ecdysozoa</taxon>
        <taxon>Nematoda</taxon>
        <taxon>Chromadorea</taxon>
        <taxon>Rhabditida</taxon>
        <taxon>Tylenchina</taxon>
        <taxon>Panagrolaimomorpha</taxon>
        <taxon>Strongyloidoidea</taxon>
        <taxon>Strongyloididae</taxon>
        <taxon>Strongyloides</taxon>
    </lineage>
</organism>
<keyword evidence="7" id="KW-1185">Reference proteome</keyword>
<dbReference type="Gene3D" id="1.20.1070.10">
    <property type="entry name" value="Rhodopsin 7-helix transmembrane proteins"/>
    <property type="match status" value="1"/>
</dbReference>
<feature type="domain" description="G-protein coupled receptors family 1 profile" evidence="6">
    <location>
        <begin position="41"/>
        <end position="309"/>
    </location>
</feature>
<evidence type="ECO:0000313" key="7">
    <source>
        <dbReference type="Proteomes" id="UP000035680"/>
    </source>
</evidence>
<dbReference type="PANTHER" id="PTHR23360">
    <property type="entry name" value="G-PROTEIN COUPLED RECEPTORS FAMILY 1 PROFILE DOMAIN-CONTAINING PROTEIN-RELATED"/>
    <property type="match status" value="1"/>
</dbReference>
<sequence length="356" mass="40698">MTSNITLPAGWVISHEDPNLINDLLPYQYINIGIGGGGIFLNLVLLSILISSKYFLNNGRLTILLCIGDLINCLYICLQGYQRSAIYANILNYHILRPMTYWTCALMPFDFTGIIGSLLTHMVTLVMGLERIIALKFPVIFKRYFSNNQIVPTIFCIGYVVISVIIAFILAFLKRNVPTKYYCGRKASYTAGYTSFIYVMNIVGYSVCFLLTIVVMLHIKITSKESLEKKKEIKKNHDKKYLNDVDKRIIKNYHRIKTIVFISFISTITIAFPNFISLGSAIFGSLSVALSDVSDWISVFKSSINFFVYILMHNEFQSHLFGKMLKIRKFNNKTELKTVACKKVIDIKKKKRMTLL</sequence>
<name>A0A0K0FCG4_STRVS</name>
<reference evidence="7" key="1">
    <citation type="submission" date="2014-07" db="EMBL/GenBank/DDBJ databases">
        <authorList>
            <person name="Martin A.A"/>
            <person name="De Silva N."/>
        </authorList>
    </citation>
    <scope>NUCLEOTIDE SEQUENCE</scope>
</reference>
<protein>
    <submittedName>
        <fullName evidence="8">G_PROTEIN_RECEP_F1_2 domain-containing protein</fullName>
    </submittedName>
</protein>
<feature type="transmembrane region" description="Helical" evidence="5">
    <location>
        <begin position="29"/>
        <end position="49"/>
    </location>
</feature>
<dbReference type="CDD" id="cd00637">
    <property type="entry name" value="7tm_classA_rhodopsin-like"/>
    <property type="match status" value="1"/>
</dbReference>
<dbReference type="PROSITE" id="PS50262">
    <property type="entry name" value="G_PROTEIN_RECEP_F1_2"/>
    <property type="match status" value="1"/>
</dbReference>
<keyword evidence="2 5" id="KW-0812">Transmembrane</keyword>
<keyword evidence="4 5" id="KW-0472">Membrane</keyword>
<dbReference type="AlphaFoldDB" id="A0A0K0FCG4"/>
<dbReference type="InterPro" id="IPR017452">
    <property type="entry name" value="GPCR_Rhodpsn_7TM"/>
</dbReference>
<dbReference type="PANTHER" id="PTHR23360:SF29">
    <property type="entry name" value="G_PROTEIN_RECEP_F1_2 DOMAIN-CONTAINING PROTEIN"/>
    <property type="match status" value="1"/>
</dbReference>
<dbReference type="GO" id="GO:0016020">
    <property type="term" value="C:membrane"/>
    <property type="evidence" value="ECO:0007669"/>
    <property type="project" value="UniProtKB-SubCell"/>
</dbReference>
<keyword evidence="3 5" id="KW-1133">Transmembrane helix</keyword>
<feature type="transmembrane region" description="Helical" evidence="5">
    <location>
        <begin position="101"/>
        <end position="129"/>
    </location>
</feature>
<evidence type="ECO:0000256" key="4">
    <source>
        <dbReference type="ARBA" id="ARBA00023136"/>
    </source>
</evidence>
<dbReference type="InterPro" id="IPR019424">
    <property type="entry name" value="7TM_GPCR_Srsx"/>
</dbReference>
<dbReference type="InterPro" id="IPR047130">
    <property type="entry name" value="7TM_GPCR_Srsx_nematod"/>
</dbReference>
<evidence type="ECO:0000256" key="1">
    <source>
        <dbReference type="ARBA" id="ARBA00004370"/>
    </source>
</evidence>
<dbReference type="Pfam" id="PF10320">
    <property type="entry name" value="7TM_GPCR_Srsx"/>
    <property type="match status" value="1"/>
</dbReference>
<dbReference type="WBParaSite" id="SVE_0652900.1">
    <property type="protein sequence ID" value="SVE_0652900.1"/>
    <property type="gene ID" value="SVE_0652900"/>
</dbReference>
<evidence type="ECO:0000256" key="3">
    <source>
        <dbReference type="ARBA" id="ARBA00022989"/>
    </source>
</evidence>
<evidence type="ECO:0000259" key="6">
    <source>
        <dbReference type="PROSITE" id="PS50262"/>
    </source>
</evidence>
<feature type="transmembrane region" description="Helical" evidence="5">
    <location>
        <begin position="61"/>
        <end position="81"/>
    </location>
</feature>
<feature type="transmembrane region" description="Helical" evidence="5">
    <location>
        <begin position="296"/>
        <end position="316"/>
    </location>
</feature>
<reference evidence="8" key="2">
    <citation type="submission" date="2015-08" db="UniProtKB">
        <authorList>
            <consortium name="WormBaseParasite"/>
        </authorList>
    </citation>
    <scope>IDENTIFICATION</scope>
</reference>
<feature type="transmembrane region" description="Helical" evidence="5">
    <location>
        <begin position="193"/>
        <end position="219"/>
    </location>
</feature>